<reference evidence="2" key="2">
    <citation type="submission" date="2025-08" db="UniProtKB">
        <authorList>
            <consortium name="Ensembl"/>
        </authorList>
    </citation>
    <scope>IDENTIFICATION</scope>
</reference>
<dbReference type="PANTHER" id="PTHR19446">
    <property type="entry name" value="REVERSE TRANSCRIPTASES"/>
    <property type="match status" value="1"/>
</dbReference>
<dbReference type="InterPro" id="IPR000477">
    <property type="entry name" value="RT_dom"/>
</dbReference>
<evidence type="ECO:0000259" key="1">
    <source>
        <dbReference type="PROSITE" id="PS50878"/>
    </source>
</evidence>
<reference evidence="2" key="1">
    <citation type="submission" date="2019-06" db="EMBL/GenBank/DDBJ databases">
        <authorList>
            <consortium name="Wellcome Sanger Institute Data Sharing"/>
        </authorList>
    </citation>
    <scope>NUCLEOTIDE SEQUENCE [LARGE SCALE GENOMIC DNA]</scope>
</reference>
<dbReference type="PROSITE" id="PS50878">
    <property type="entry name" value="RT_POL"/>
    <property type="match status" value="1"/>
</dbReference>
<reference evidence="2" key="3">
    <citation type="submission" date="2025-09" db="UniProtKB">
        <authorList>
            <consortium name="Ensembl"/>
        </authorList>
    </citation>
    <scope>IDENTIFICATION</scope>
</reference>
<dbReference type="Pfam" id="PF00078">
    <property type="entry name" value="RVT_1"/>
    <property type="match status" value="1"/>
</dbReference>
<dbReference type="Proteomes" id="UP000472271">
    <property type="component" value="Chromosome 5"/>
</dbReference>
<name>A0A672ZFB6_9TELE</name>
<dbReference type="Ensembl" id="ENSSORT00005015665.1">
    <property type="protein sequence ID" value="ENSSORP00005015193.1"/>
    <property type="gene ID" value="ENSSORG00005007705.1"/>
</dbReference>
<evidence type="ECO:0000313" key="2">
    <source>
        <dbReference type="Ensembl" id="ENSSORP00005015193.1"/>
    </source>
</evidence>
<feature type="domain" description="Reverse transcriptase" evidence="1">
    <location>
        <begin position="67"/>
        <end position="177"/>
    </location>
</feature>
<protein>
    <recommendedName>
        <fullName evidence="1">Reverse transcriptase domain-containing protein</fullName>
    </recommendedName>
</protein>
<accession>A0A672ZFB6</accession>
<organism evidence="2 3">
    <name type="scientific">Sphaeramia orbicularis</name>
    <name type="common">orbiculate cardinalfish</name>
    <dbReference type="NCBI Taxonomy" id="375764"/>
    <lineage>
        <taxon>Eukaryota</taxon>
        <taxon>Metazoa</taxon>
        <taxon>Chordata</taxon>
        <taxon>Craniata</taxon>
        <taxon>Vertebrata</taxon>
        <taxon>Euteleostomi</taxon>
        <taxon>Actinopterygii</taxon>
        <taxon>Neopterygii</taxon>
        <taxon>Teleostei</taxon>
        <taxon>Neoteleostei</taxon>
        <taxon>Acanthomorphata</taxon>
        <taxon>Gobiaria</taxon>
        <taxon>Kurtiformes</taxon>
        <taxon>Apogonoidei</taxon>
        <taxon>Apogonidae</taxon>
        <taxon>Apogoninae</taxon>
        <taxon>Sphaeramia</taxon>
    </lineage>
</organism>
<dbReference type="AlphaFoldDB" id="A0A672ZFB6"/>
<sequence length="177" mass="19962">NDNKLKLPTLPTEDTEHLERPISQAEILAAINSMASGKAPGDDEFSIHFYKTVSSLLVDKLQRVFKEARDSGHLPDSMHTSLITVLLKSDKDPLQCEGYPPISLLNSDIKIYAKILERRLDEILPKLIHIDQIGFVRSRKIAENMRKLFHIIHYASLKDEPSTAVSLDVAKAFDCIE</sequence>
<evidence type="ECO:0000313" key="3">
    <source>
        <dbReference type="Proteomes" id="UP000472271"/>
    </source>
</evidence>
<keyword evidence="3" id="KW-1185">Reference proteome</keyword>
<proteinExistence type="predicted"/>
<dbReference type="InParanoid" id="A0A672ZFB6"/>